<evidence type="ECO:0000256" key="1">
    <source>
        <dbReference type="ARBA" id="ARBA00004123"/>
    </source>
</evidence>
<evidence type="ECO:0000256" key="2">
    <source>
        <dbReference type="ARBA" id="ARBA00023015"/>
    </source>
</evidence>
<dbReference type="InterPro" id="IPR017930">
    <property type="entry name" value="Myb_dom"/>
</dbReference>
<feature type="domain" description="Myb-like" evidence="6">
    <location>
        <begin position="143"/>
        <end position="193"/>
    </location>
</feature>
<evidence type="ECO:0000256" key="4">
    <source>
        <dbReference type="ARBA" id="ARBA00023242"/>
    </source>
</evidence>
<dbReference type="PANTHER" id="PTHR45614">
    <property type="entry name" value="MYB PROTEIN-RELATED"/>
    <property type="match status" value="1"/>
</dbReference>
<reference evidence="8 9" key="1">
    <citation type="journal article" date="2024" name="G3 (Bethesda)">
        <title>Genome assembly of Hibiscus sabdariffa L. provides insights into metabolisms of medicinal natural products.</title>
        <authorList>
            <person name="Kim T."/>
        </authorList>
    </citation>
    <scope>NUCLEOTIDE SEQUENCE [LARGE SCALE GENOMIC DNA]</scope>
    <source>
        <strain evidence="8">TK-2024</strain>
        <tissue evidence="8">Old leaves</tissue>
    </source>
</reference>
<dbReference type="EMBL" id="JBBPBM010000009">
    <property type="protein sequence ID" value="KAK8567292.1"/>
    <property type="molecule type" value="Genomic_DNA"/>
</dbReference>
<evidence type="ECO:0000256" key="3">
    <source>
        <dbReference type="ARBA" id="ARBA00023163"/>
    </source>
</evidence>
<feature type="compositionally biased region" description="Polar residues" evidence="5">
    <location>
        <begin position="346"/>
        <end position="370"/>
    </location>
</feature>
<dbReference type="InterPro" id="IPR050560">
    <property type="entry name" value="MYB_TF"/>
</dbReference>
<dbReference type="PROSITE" id="PS51294">
    <property type="entry name" value="HTH_MYB"/>
    <property type="match status" value="2"/>
</dbReference>
<dbReference type="Pfam" id="PF00249">
    <property type="entry name" value="Myb_DNA-binding"/>
    <property type="match status" value="2"/>
</dbReference>
<dbReference type="PANTHER" id="PTHR45614:SF175">
    <property type="entry name" value="TRANSCRIPTION FACTOR MYB105-RELATED"/>
    <property type="match status" value="1"/>
</dbReference>
<gene>
    <name evidence="8" type="ORF">V6N12_005888</name>
</gene>
<evidence type="ECO:0000313" key="9">
    <source>
        <dbReference type="Proteomes" id="UP001472677"/>
    </source>
</evidence>
<dbReference type="InterPro" id="IPR009057">
    <property type="entry name" value="Homeodomain-like_sf"/>
</dbReference>
<comment type="subcellular location">
    <subcellularLocation>
        <location evidence="1">Nucleus</location>
    </subcellularLocation>
</comment>
<proteinExistence type="predicted"/>
<feature type="region of interest" description="Disordered" evidence="5">
    <location>
        <begin position="340"/>
        <end position="373"/>
    </location>
</feature>
<comment type="caution">
    <text evidence="8">The sequence shown here is derived from an EMBL/GenBank/DDBJ whole genome shotgun (WGS) entry which is preliminary data.</text>
</comment>
<accession>A0ABR2EWD4</accession>
<evidence type="ECO:0000259" key="6">
    <source>
        <dbReference type="PROSITE" id="PS50090"/>
    </source>
</evidence>
<dbReference type="CDD" id="cd00167">
    <property type="entry name" value="SANT"/>
    <property type="match status" value="2"/>
</dbReference>
<protein>
    <submittedName>
        <fullName evidence="8">Uncharacterized protein</fullName>
    </submittedName>
</protein>
<name>A0ABR2EWD4_9ROSI</name>
<evidence type="ECO:0000256" key="5">
    <source>
        <dbReference type="SAM" id="MobiDB-lite"/>
    </source>
</evidence>
<sequence>MGMVYPDMGSLSLGPNYGDQTASWGFSFMGNCKARSFEENHSSDVVEGQGSDCSDAFGENSRTIINLNANLNEDNANENAVSGKETDSGPSKLCARGHWRPAEDTKLKELVALYGPQNWNLIAEKLEGRSGKSCRLRWFNQLDPRINRRAFTEEEEERLMQAHRLYGNKWAMIARLFPGRTDNAVKNHWHVIMARKYREQSSAYRRRKLSQSVYKRMDENTNFVCRDTATKAEPPPAPYCLNIPNGRLGTISQCQFGTLNGDVSPHMSQVPHYGFSPQQVPFDFFPGGSLFVFHMHLYVTLTDVTVFLYLSPLRAFSHYNHVLSLFLPVDEPQCYGFYPQQHHHQSTSAPTAQISGNDPSSSVAATGSSHYETETVPPPFIDFLGVGAI</sequence>
<keyword evidence="3" id="KW-0804">Transcription</keyword>
<evidence type="ECO:0000313" key="8">
    <source>
        <dbReference type="EMBL" id="KAK8567292.1"/>
    </source>
</evidence>
<feature type="domain" description="Myb-like" evidence="6">
    <location>
        <begin position="96"/>
        <end position="142"/>
    </location>
</feature>
<evidence type="ECO:0000259" key="7">
    <source>
        <dbReference type="PROSITE" id="PS51294"/>
    </source>
</evidence>
<dbReference type="SMART" id="SM00717">
    <property type="entry name" value="SANT"/>
    <property type="match status" value="2"/>
</dbReference>
<keyword evidence="9" id="KW-1185">Reference proteome</keyword>
<organism evidence="8 9">
    <name type="scientific">Hibiscus sabdariffa</name>
    <name type="common">roselle</name>
    <dbReference type="NCBI Taxonomy" id="183260"/>
    <lineage>
        <taxon>Eukaryota</taxon>
        <taxon>Viridiplantae</taxon>
        <taxon>Streptophyta</taxon>
        <taxon>Embryophyta</taxon>
        <taxon>Tracheophyta</taxon>
        <taxon>Spermatophyta</taxon>
        <taxon>Magnoliopsida</taxon>
        <taxon>eudicotyledons</taxon>
        <taxon>Gunneridae</taxon>
        <taxon>Pentapetalae</taxon>
        <taxon>rosids</taxon>
        <taxon>malvids</taxon>
        <taxon>Malvales</taxon>
        <taxon>Malvaceae</taxon>
        <taxon>Malvoideae</taxon>
        <taxon>Hibiscus</taxon>
    </lineage>
</organism>
<feature type="domain" description="HTH myb-type" evidence="7">
    <location>
        <begin position="143"/>
        <end position="197"/>
    </location>
</feature>
<dbReference type="InterPro" id="IPR001005">
    <property type="entry name" value="SANT/Myb"/>
</dbReference>
<feature type="domain" description="HTH myb-type" evidence="7">
    <location>
        <begin position="96"/>
        <end position="142"/>
    </location>
</feature>
<dbReference type="Gene3D" id="1.10.10.60">
    <property type="entry name" value="Homeodomain-like"/>
    <property type="match status" value="2"/>
</dbReference>
<keyword evidence="4" id="KW-0539">Nucleus</keyword>
<dbReference type="SUPFAM" id="SSF46689">
    <property type="entry name" value="Homeodomain-like"/>
    <property type="match status" value="1"/>
</dbReference>
<dbReference type="PROSITE" id="PS50090">
    <property type="entry name" value="MYB_LIKE"/>
    <property type="match status" value="2"/>
</dbReference>
<keyword evidence="2" id="KW-0805">Transcription regulation</keyword>
<dbReference type="Proteomes" id="UP001472677">
    <property type="component" value="Unassembled WGS sequence"/>
</dbReference>